<evidence type="ECO:0000313" key="2">
    <source>
        <dbReference type="EMBL" id="XCP95863.1"/>
    </source>
</evidence>
<dbReference type="EMBL" id="CP159992">
    <property type="protein sequence ID" value="XCP95863.1"/>
    <property type="molecule type" value="Genomic_DNA"/>
</dbReference>
<organism evidence="2">
    <name type="scientific">Paenibacillus sp. AN1007</name>
    <dbReference type="NCBI Taxonomy" id="3151385"/>
    <lineage>
        <taxon>Bacteria</taxon>
        <taxon>Bacillati</taxon>
        <taxon>Bacillota</taxon>
        <taxon>Bacilli</taxon>
        <taxon>Bacillales</taxon>
        <taxon>Paenibacillaceae</taxon>
        <taxon>Paenibacillus</taxon>
    </lineage>
</organism>
<keyword evidence="2" id="KW-0808">Transferase</keyword>
<dbReference type="CDD" id="cd02440">
    <property type="entry name" value="AdoMet_MTases"/>
    <property type="match status" value="1"/>
</dbReference>
<evidence type="ECO:0000259" key="1">
    <source>
        <dbReference type="Pfam" id="PF08241"/>
    </source>
</evidence>
<feature type="domain" description="Methyltransferase type 11" evidence="1">
    <location>
        <begin position="39"/>
        <end position="134"/>
    </location>
</feature>
<dbReference type="EC" id="2.1.1.-" evidence="2"/>
<dbReference type="InterPro" id="IPR029063">
    <property type="entry name" value="SAM-dependent_MTases_sf"/>
</dbReference>
<dbReference type="RefSeq" id="WP_366293969.1">
    <property type="nucleotide sequence ID" value="NZ_CP159992.1"/>
</dbReference>
<gene>
    <name evidence="2" type="ORF">ABXS70_03880</name>
</gene>
<dbReference type="PANTHER" id="PTHR43591">
    <property type="entry name" value="METHYLTRANSFERASE"/>
    <property type="match status" value="1"/>
</dbReference>
<reference evidence="2" key="1">
    <citation type="submission" date="2024-05" db="EMBL/GenBank/DDBJ databases">
        <title>Draft genome assemblies of 36 bacteria isolated from hibernating arctic ground squirrels.</title>
        <authorList>
            <person name="McKee H."/>
            <person name="Mullen L."/>
            <person name="Drown D.M."/>
            <person name="Duddleston K.N."/>
        </authorList>
    </citation>
    <scope>NUCLEOTIDE SEQUENCE</scope>
    <source>
        <strain evidence="2">AN1007</strain>
    </source>
</reference>
<dbReference type="SUPFAM" id="SSF53335">
    <property type="entry name" value="S-adenosyl-L-methionine-dependent methyltransferases"/>
    <property type="match status" value="1"/>
</dbReference>
<dbReference type="Pfam" id="PF08241">
    <property type="entry name" value="Methyltransf_11"/>
    <property type="match status" value="1"/>
</dbReference>
<keyword evidence="2" id="KW-0489">Methyltransferase</keyword>
<name>A0AAU8NC65_9BACL</name>
<dbReference type="Gene3D" id="3.40.50.150">
    <property type="entry name" value="Vaccinia Virus protein VP39"/>
    <property type="match status" value="1"/>
</dbReference>
<dbReference type="GO" id="GO:0032259">
    <property type="term" value="P:methylation"/>
    <property type="evidence" value="ECO:0007669"/>
    <property type="project" value="UniProtKB-KW"/>
</dbReference>
<dbReference type="AlphaFoldDB" id="A0AAU8NC65"/>
<dbReference type="GO" id="GO:0008757">
    <property type="term" value="F:S-adenosylmethionine-dependent methyltransferase activity"/>
    <property type="evidence" value="ECO:0007669"/>
    <property type="project" value="InterPro"/>
</dbReference>
<accession>A0AAU8NC65</accession>
<protein>
    <submittedName>
        <fullName evidence="2">Class I SAM-dependent methyltransferase</fullName>
        <ecNumber evidence="2">2.1.1.-</ecNumber>
    </submittedName>
</protein>
<proteinExistence type="predicted"/>
<sequence length="259" mass="29431">MPINFHDQRNRMTYTTRTADASWLSLLQEYVDVSGKEIVDIGCGGGIYTRALANSGAAHVTGVDFSDEMLKGAARHCENLSNVTLQQGNAYNSGLPDHTFDIVLERALIHHLQDLDSCFQEAKRILKNNGVFIIQDRTPEDCLLPGDEHNMRGYFFEKYPELIGMERSRRHEAHEVQRSLDSNGFMIVRTVQLWETRCVHQNLAALNKDLAQRTGRSILHELTDHELGELIVFINSKLKNSTTPIIEKDSWTLWIAVPK</sequence>
<dbReference type="InterPro" id="IPR013216">
    <property type="entry name" value="Methyltransf_11"/>
</dbReference>